<proteinExistence type="predicted"/>
<feature type="compositionally biased region" description="Low complexity" evidence="1">
    <location>
        <begin position="119"/>
        <end position="131"/>
    </location>
</feature>
<dbReference type="PANTHER" id="PTHR31066">
    <property type="entry name" value="OS05G0427100 PROTEIN-RELATED"/>
    <property type="match status" value="1"/>
</dbReference>
<dbReference type="InterPro" id="IPR053198">
    <property type="entry name" value="Gynoecium_Dev_Regulator"/>
</dbReference>
<protein>
    <recommendedName>
        <fullName evidence="2">PB1 domain-containing protein</fullName>
    </recommendedName>
</protein>
<gene>
    <name evidence="3" type="ORF">CCAM_LOCUS17748</name>
</gene>
<dbReference type="Proteomes" id="UP000595140">
    <property type="component" value="Unassembled WGS sequence"/>
</dbReference>
<feature type="domain" description="PB1" evidence="2">
    <location>
        <begin position="23"/>
        <end position="106"/>
    </location>
</feature>
<reference evidence="3 4" key="1">
    <citation type="submission" date="2018-04" db="EMBL/GenBank/DDBJ databases">
        <authorList>
            <person name="Vogel A."/>
        </authorList>
    </citation>
    <scope>NUCLEOTIDE SEQUENCE [LARGE SCALE GENOMIC DNA]</scope>
</reference>
<organism evidence="3 4">
    <name type="scientific">Cuscuta campestris</name>
    <dbReference type="NCBI Taxonomy" id="132261"/>
    <lineage>
        <taxon>Eukaryota</taxon>
        <taxon>Viridiplantae</taxon>
        <taxon>Streptophyta</taxon>
        <taxon>Embryophyta</taxon>
        <taxon>Tracheophyta</taxon>
        <taxon>Spermatophyta</taxon>
        <taxon>Magnoliopsida</taxon>
        <taxon>eudicotyledons</taxon>
        <taxon>Gunneridae</taxon>
        <taxon>Pentapetalae</taxon>
        <taxon>asterids</taxon>
        <taxon>lamiids</taxon>
        <taxon>Solanales</taxon>
        <taxon>Convolvulaceae</taxon>
        <taxon>Cuscuteae</taxon>
        <taxon>Cuscuta</taxon>
        <taxon>Cuscuta subgen. Grammica</taxon>
        <taxon>Cuscuta sect. Cleistogrammica</taxon>
    </lineage>
</organism>
<evidence type="ECO:0000256" key="1">
    <source>
        <dbReference type="SAM" id="MobiDB-lite"/>
    </source>
</evidence>
<evidence type="ECO:0000259" key="2">
    <source>
        <dbReference type="SMART" id="SM00666"/>
    </source>
</evidence>
<dbReference type="Gene3D" id="3.10.20.90">
    <property type="entry name" value="Phosphatidylinositol 3-kinase Catalytic Subunit, Chain A, domain 1"/>
    <property type="match status" value="1"/>
</dbReference>
<name>A0A484LHP5_9ASTE</name>
<sequence length="190" mass="20798">MIGPSPSNLKFVCSYGGKILPRPTDGKLRYYGGETRVLSVDRFIPFSELLVKLGEMYGSPVSLRCQLPTEDLDALVSITSDEDLANLIEEHDRCSPLSLKIRAFLSPPKPTKKYPRPVSTASSSTTDDSLSPKVSYTSPRHLSPRCGGLKYANQISASPCYGGRPPQCGHHFAAGNNGHVHLIHHGNHWQ</sequence>
<dbReference type="PANTHER" id="PTHR31066:SF10">
    <property type="entry name" value="OCTICOSAPEPTIDE_PHOX_BEM1P FAMILY PROTEIN"/>
    <property type="match status" value="1"/>
</dbReference>
<evidence type="ECO:0000313" key="3">
    <source>
        <dbReference type="EMBL" id="VFQ75972.1"/>
    </source>
</evidence>
<dbReference type="SMART" id="SM00666">
    <property type="entry name" value="PB1"/>
    <property type="match status" value="1"/>
</dbReference>
<dbReference type="InterPro" id="IPR000270">
    <property type="entry name" value="PB1_dom"/>
</dbReference>
<accession>A0A484LHP5</accession>
<dbReference type="SUPFAM" id="SSF54277">
    <property type="entry name" value="CAD &amp; PB1 domains"/>
    <property type="match status" value="1"/>
</dbReference>
<feature type="region of interest" description="Disordered" evidence="1">
    <location>
        <begin position="108"/>
        <end position="141"/>
    </location>
</feature>
<dbReference type="OrthoDB" id="1914296at2759"/>
<dbReference type="AlphaFoldDB" id="A0A484LHP5"/>
<evidence type="ECO:0000313" key="4">
    <source>
        <dbReference type="Proteomes" id="UP000595140"/>
    </source>
</evidence>
<keyword evidence="4" id="KW-1185">Reference proteome</keyword>
<dbReference type="CDD" id="cd06410">
    <property type="entry name" value="PB1_UP2"/>
    <property type="match status" value="1"/>
</dbReference>
<dbReference type="EMBL" id="OOIL02001464">
    <property type="protein sequence ID" value="VFQ75972.1"/>
    <property type="molecule type" value="Genomic_DNA"/>
</dbReference>
<dbReference type="Pfam" id="PF00564">
    <property type="entry name" value="PB1"/>
    <property type="match status" value="1"/>
</dbReference>